<gene>
    <name evidence="1" type="ORF">ACFYWW_12145</name>
</gene>
<dbReference type="InterPro" id="IPR036102">
    <property type="entry name" value="OsmC/Ohrsf"/>
</dbReference>
<dbReference type="PANTHER" id="PTHR35368">
    <property type="entry name" value="HYDROPEROXIDE REDUCTASE"/>
    <property type="match status" value="1"/>
</dbReference>
<keyword evidence="2" id="KW-1185">Reference proteome</keyword>
<dbReference type="EC" id="1.11.1.-" evidence="1"/>
<dbReference type="SUPFAM" id="SSF82784">
    <property type="entry name" value="OsmC-like"/>
    <property type="match status" value="1"/>
</dbReference>
<dbReference type="InterPro" id="IPR003718">
    <property type="entry name" value="OsmC/Ohr_fam"/>
</dbReference>
<sequence>METRTKTMTIEDTVAMWTRDPDRARSVPTVTARVEDGQAAIQAGPFALRADLPAPLGGTNQAPSPTALLLSALAGCAVAFVYDTLGPQLGVRINGVEASARCAADARGLLGMDGAEPDLRDLAVDITVDSPDGEDAVAEVARVWQERCPIYLALRRPSDVAVSFRAA</sequence>
<dbReference type="InterPro" id="IPR015946">
    <property type="entry name" value="KH_dom-like_a/b"/>
</dbReference>
<evidence type="ECO:0000313" key="2">
    <source>
        <dbReference type="Proteomes" id="UP001601976"/>
    </source>
</evidence>
<dbReference type="EMBL" id="JBIAPK010000003">
    <property type="protein sequence ID" value="MFF3339465.1"/>
    <property type="molecule type" value="Genomic_DNA"/>
</dbReference>
<proteinExistence type="predicted"/>
<dbReference type="InterPro" id="IPR052924">
    <property type="entry name" value="OsmC/Ohr_hydroprdx_reductase"/>
</dbReference>
<protein>
    <submittedName>
        <fullName evidence="1">OsmC family protein</fullName>
        <ecNumber evidence="1">1.11.1.-</ecNumber>
    </submittedName>
</protein>
<keyword evidence="1" id="KW-0575">Peroxidase</keyword>
<dbReference type="Proteomes" id="UP001601976">
    <property type="component" value="Unassembled WGS sequence"/>
</dbReference>
<name>A0ABW6RD66_9ACTN</name>
<comment type="caution">
    <text evidence="1">The sequence shown here is derived from an EMBL/GenBank/DDBJ whole genome shotgun (WGS) entry which is preliminary data.</text>
</comment>
<dbReference type="GO" id="GO:0004601">
    <property type="term" value="F:peroxidase activity"/>
    <property type="evidence" value="ECO:0007669"/>
    <property type="project" value="UniProtKB-KW"/>
</dbReference>
<dbReference type="Gene3D" id="3.30.300.20">
    <property type="match status" value="1"/>
</dbReference>
<organism evidence="1 2">
    <name type="scientific">Streptomyces flavidovirens</name>
    <dbReference type="NCBI Taxonomy" id="67298"/>
    <lineage>
        <taxon>Bacteria</taxon>
        <taxon>Bacillati</taxon>
        <taxon>Actinomycetota</taxon>
        <taxon>Actinomycetes</taxon>
        <taxon>Kitasatosporales</taxon>
        <taxon>Streptomycetaceae</taxon>
        <taxon>Streptomyces</taxon>
    </lineage>
</organism>
<evidence type="ECO:0000313" key="1">
    <source>
        <dbReference type="EMBL" id="MFF3339465.1"/>
    </source>
</evidence>
<dbReference type="RefSeq" id="WP_355712177.1">
    <property type="nucleotide sequence ID" value="NZ_JBEXNP010000001.1"/>
</dbReference>
<dbReference type="PANTHER" id="PTHR35368:SF1">
    <property type="entry name" value="HYDROPEROXIDE REDUCTASE"/>
    <property type="match status" value="1"/>
</dbReference>
<reference evidence="1 2" key="1">
    <citation type="submission" date="2024-10" db="EMBL/GenBank/DDBJ databases">
        <title>The Natural Products Discovery Center: Release of the First 8490 Sequenced Strains for Exploring Actinobacteria Biosynthetic Diversity.</title>
        <authorList>
            <person name="Kalkreuter E."/>
            <person name="Kautsar S.A."/>
            <person name="Yang D."/>
            <person name="Bader C.D."/>
            <person name="Teijaro C.N."/>
            <person name="Fluegel L."/>
            <person name="Davis C.M."/>
            <person name="Simpson J.R."/>
            <person name="Lauterbach L."/>
            <person name="Steele A.D."/>
            <person name="Gui C."/>
            <person name="Meng S."/>
            <person name="Li G."/>
            <person name="Viehrig K."/>
            <person name="Ye F."/>
            <person name="Su P."/>
            <person name="Kiefer A.F."/>
            <person name="Nichols A."/>
            <person name="Cepeda A.J."/>
            <person name="Yan W."/>
            <person name="Fan B."/>
            <person name="Jiang Y."/>
            <person name="Adhikari A."/>
            <person name="Zheng C.-J."/>
            <person name="Schuster L."/>
            <person name="Cowan T.M."/>
            <person name="Smanski M.J."/>
            <person name="Chevrette M.G."/>
            <person name="De Carvalho L.P.S."/>
            <person name="Shen B."/>
        </authorList>
    </citation>
    <scope>NUCLEOTIDE SEQUENCE [LARGE SCALE GENOMIC DNA]</scope>
    <source>
        <strain evidence="1 2">NPDC003029</strain>
    </source>
</reference>
<dbReference type="Pfam" id="PF02566">
    <property type="entry name" value="OsmC"/>
    <property type="match status" value="1"/>
</dbReference>
<accession>A0ABW6RD66</accession>
<keyword evidence="1" id="KW-0560">Oxidoreductase</keyword>